<dbReference type="RefSeq" id="WP_262565646.1">
    <property type="nucleotide sequence ID" value="NZ_JAPFCC010000001.1"/>
</dbReference>
<accession>A0ABT3N2R5</accession>
<proteinExistence type="predicted"/>
<evidence type="ECO:0000259" key="1">
    <source>
        <dbReference type="Pfam" id="PF06527"/>
    </source>
</evidence>
<gene>
    <name evidence="2" type="ORF">NX722_25435</name>
</gene>
<comment type="caution">
    <text evidence="2">The sequence shown here is derived from an EMBL/GenBank/DDBJ whole genome shotgun (WGS) entry which is preliminary data.</text>
</comment>
<organism evidence="2 3">
    <name type="scientific">Endozoicomonas gorgoniicola</name>
    <dbReference type="NCBI Taxonomy" id="1234144"/>
    <lineage>
        <taxon>Bacteria</taxon>
        <taxon>Pseudomonadati</taxon>
        <taxon>Pseudomonadota</taxon>
        <taxon>Gammaproteobacteria</taxon>
        <taxon>Oceanospirillales</taxon>
        <taxon>Endozoicomonadaceae</taxon>
        <taxon>Endozoicomonas</taxon>
    </lineage>
</organism>
<evidence type="ECO:0000313" key="2">
    <source>
        <dbReference type="EMBL" id="MCW7555911.1"/>
    </source>
</evidence>
<dbReference type="Proteomes" id="UP001209854">
    <property type="component" value="Unassembled WGS sequence"/>
</dbReference>
<dbReference type="InterPro" id="IPR009492">
    <property type="entry name" value="TniQ"/>
</dbReference>
<evidence type="ECO:0000313" key="3">
    <source>
        <dbReference type="Proteomes" id="UP001209854"/>
    </source>
</evidence>
<keyword evidence="3" id="KW-1185">Reference proteome</keyword>
<protein>
    <submittedName>
        <fullName evidence="2">TniQ family protein</fullName>
    </submittedName>
</protein>
<dbReference type="Pfam" id="PF06527">
    <property type="entry name" value="TniQ"/>
    <property type="match status" value="1"/>
</dbReference>
<reference evidence="2 3" key="1">
    <citation type="submission" date="2022-10" db="EMBL/GenBank/DDBJ databases">
        <title>High-quality genome sequences of two octocoral-associated bacteria, Endozoicomonas euniceicola EF212 and Endozoicomonas gorgoniicola PS125.</title>
        <authorList>
            <person name="Chiou Y.-J."/>
            <person name="Chen Y.-H."/>
        </authorList>
    </citation>
    <scope>NUCLEOTIDE SEQUENCE [LARGE SCALE GENOMIC DNA]</scope>
    <source>
        <strain evidence="2 3">PS125</strain>
    </source>
</reference>
<dbReference type="EMBL" id="JAPFCC010000001">
    <property type="protein sequence ID" value="MCW7555911.1"/>
    <property type="molecule type" value="Genomic_DNA"/>
</dbReference>
<name>A0ABT3N2R5_9GAMM</name>
<sequence length="412" mass="47466">MFLLRPDPEQDESLESYLIRLSELNHFRIRNLFPHFGKLLKKQHGQLAGSMPSELGRFNLYHAYSSSSKRYWALHLLSERCCKDRLPMLELAVLKTDRRFAGHHTALIWKGIEIPRLFFRSKNIPVCPQCLQEKPYIPVFWHISLVRACPRHQSSLVFKCPQCGLDVDYIRDEAVLLCQCGFDLSTATSEPGDPKLIKLAEQVYGFEPESSEADNLLFRKLTTEAVFGAVLWFMQWVDEEGCHSSQVSEGVLFRCTDYFDNWPARLFAQLDELAHDGLEYSVRSMRETAFHSIFGSLLKVSRNLPDSRLATNAILKAVFSFLDRITFQEGHQYAEISQTLLDSFEACVILGTGTRQVARLVEEGLLHPCKQQKDKKPISAGMPLFRLRDVFVLWSVGFQSRHSNRSLYLPRW</sequence>
<feature type="domain" description="TniQ" evidence="1">
    <location>
        <begin position="4"/>
        <end position="156"/>
    </location>
</feature>